<accession>A0ABT1JA25</accession>
<dbReference type="PANTHER" id="PTHR13903">
    <property type="entry name" value="PIRIN-RELATED"/>
    <property type="match status" value="1"/>
</dbReference>
<evidence type="ECO:0000259" key="5">
    <source>
        <dbReference type="Pfam" id="PF05726"/>
    </source>
</evidence>
<organism evidence="6 7">
    <name type="scientific">Kitasatospora paracochleata</name>
    <dbReference type="NCBI Taxonomy" id="58354"/>
    <lineage>
        <taxon>Bacteria</taxon>
        <taxon>Bacillati</taxon>
        <taxon>Actinomycetota</taxon>
        <taxon>Actinomycetes</taxon>
        <taxon>Kitasatosporales</taxon>
        <taxon>Streptomycetaceae</taxon>
        <taxon>Kitasatospora</taxon>
    </lineage>
</organism>
<sequence length="333" mass="35662">MSTIQADSVAPHGDTPAGGGTGPQEPYVEVLPARDVPLGGPRAMTVRRTLPQRTRPLIGAWCFVDHYGPDDVAETGGMDVAPHPHTGLQTVSWLFSGEIEHRDSLGVHALVRPGELNIMTGGHGISHSEVSTSATTVLHGVQLWVALPEQHRHTARDFRHHVPQPVLLDGGGEARVFLGSLAGDTSPVPTFTPLLGAELTLRPHATTTLTVDPAFEHGLLVDRGDIRMAGTPLRSADLGYLAPGAASLTLTNTTDAPARMVLLGGPPFEERIVMWWNFIGRTHQDIVEAREEWQRNSDRFGTVPGYPGNRLPAPTLPGTALKPRGNPRPHGTG</sequence>
<dbReference type="InterPro" id="IPR014710">
    <property type="entry name" value="RmlC-like_jellyroll"/>
</dbReference>
<name>A0ABT1JA25_9ACTN</name>
<comment type="similarity">
    <text evidence="1 2">Belongs to the pirin family.</text>
</comment>
<dbReference type="CDD" id="cd02909">
    <property type="entry name" value="cupin_pirin_N"/>
    <property type="match status" value="1"/>
</dbReference>
<dbReference type="PANTHER" id="PTHR13903:SF8">
    <property type="entry name" value="PIRIN"/>
    <property type="match status" value="1"/>
</dbReference>
<dbReference type="Pfam" id="PF05726">
    <property type="entry name" value="Pirin_C"/>
    <property type="match status" value="1"/>
</dbReference>
<evidence type="ECO:0000313" key="7">
    <source>
        <dbReference type="Proteomes" id="UP001206483"/>
    </source>
</evidence>
<dbReference type="Pfam" id="PF02678">
    <property type="entry name" value="Pirin"/>
    <property type="match status" value="1"/>
</dbReference>
<dbReference type="InterPro" id="IPR008778">
    <property type="entry name" value="Pirin_C_dom"/>
</dbReference>
<dbReference type="SUPFAM" id="SSF51182">
    <property type="entry name" value="RmlC-like cupins"/>
    <property type="match status" value="1"/>
</dbReference>
<keyword evidence="7" id="KW-1185">Reference proteome</keyword>
<evidence type="ECO:0000259" key="4">
    <source>
        <dbReference type="Pfam" id="PF02678"/>
    </source>
</evidence>
<protein>
    <recommendedName>
        <fullName evidence="8">Pirin</fullName>
    </recommendedName>
</protein>
<dbReference type="InterPro" id="IPR012093">
    <property type="entry name" value="Pirin"/>
</dbReference>
<dbReference type="EMBL" id="JAMZDX010000009">
    <property type="protein sequence ID" value="MCP2314307.1"/>
    <property type="molecule type" value="Genomic_DNA"/>
</dbReference>
<dbReference type="InterPro" id="IPR011051">
    <property type="entry name" value="RmlC_Cupin_sf"/>
</dbReference>
<evidence type="ECO:0000256" key="1">
    <source>
        <dbReference type="ARBA" id="ARBA00008416"/>
    </source>
</evidence>
<dbReference type="Gene3D" id="2.60.120.10">
    <property type="entry name" value="Jelly Rolls"/>
    <property type="match status" value="1"/>
</dbReference>
<evidence type="ECO:0000256" key="3">
    <source>
        <dbReference type="SAM" id="MobiDB-lite"/>
    </source>
</evidence>
<dbReference type="Proteomes" id="UP001206483">
    <property type="component" value="Unassembled WGS sequence"/>
</dbReference>
<proteinExistence type="inferred from homology"/>
<dbReference type="InterPro" id="IPR003829">
    <property type="entry name" value="Pirin_N_dom"/>
</dbReference>
<dbReference type="PIRSF" id="PIRSF006232">
    <property type="entry name" value="Pirin"/>
    <property type="match status" value="1"/>
</dbReference>
<evidence type="ECO:0008006" key="8">
    <source>
        <dbReference type="Google" id="ProtNLM"/>
    </source>
</evidence>
<reference evidence="6 7" key="1">
    <citation type="submission" date="2022-06" db="EMBL/GenBank/DDBJ databases">
        <title>Sequencing the genomes of 1000 actinobacteria strains.</title>
        <authorList>
            <person name="Klenk H.-P."/>
        </authorList>
    </citation>
    <scope>NUCLEOTIDE SEQUENCE [LARGE SCALE GENOMIC DNA]</scope>
    <source>
        <strain evidence="6 7">DSM 41656</strain>
    </source>
</reference>
<feature type="domain" description="Pirin C-terminal" evidence="5">
    <location>
        <begin position="198"/>
        <end position="296"/>
    </location>
</feature>
<evidence type="ECO:0000256" key="2">
    <source>
        <dbReference type="RuleBase" id="RU003457"/>
    </source>
</evidence>
<gene>
    <name evidence="6" type="ORF">FHR36_007508</name>
</gene>
<comment type="caution">
    <text evidence="6">The sequence shown here is derived from an EMBL/GenBank/DDBJ whole genome shotgun (WGS) entry which is preliminary data.</text>
</comment>
<feature type="region of interest" description="Disordered" evidence="3">
    <location>
        <begin position="1"/>
        <end position="27"/>
    </location>
</feature>
<feature type="domain" description="Pirin N-terminal" evidence="4">
    <location>
        <begin position="45"/>
        <end position="145"/>
    </location>
</feature>
<feature type="region of interest" description="Disordered" evidence="3">
    <location>
        <begin position="298"/>
        <end position="333"/>
    </location>
</feature>
<evidence type="ECO:0000313" key="6">
    <source>
        <dbReference type="EMBL" id="MCP2314307.1"/>
    </source>
</evidence>